<dbReference type="InterPro" id="IPR005218">
    <property type="entry name" value="Diacylglycerol/lipid_kinase"/>
</dbReference>
<keyword evidence="3" id="KW-0444">Lipid biosynthesis</keyword>
<dbReference type="GO" id="GO:0008654">
    <property type="term" value="P:phospholipid biosynthetic process"/>
    <property type="evidence" value="ECO:0007669"/>
    <property type="project" value="UniProtKB-KW"/>
</dbReference>
<protein>
    <submittedName>
        <fullName evidence="10">Diacylglycerol kinase</fullName>
        <ecNumber evidence="10">2.7.1.107</ecNumber>
    </submittedName>
</protein>
<keyword evidence="10" id="KW-0808">Transferase</keyword>
<organism evidence="10 11">
    <name type="scientific">Fusicatenibacter saccharivorans</name>
    <dbReference type="NCBI Taxonomy" id="1150298"/>
    <lineage>
        <taxon>Bacteria</taxon>
        <taxon>Bacillati</taxon>
        <taxon>Bacillota</taxon>
        <taxon>Clostridia</taxon>
        <taxon>Lachnospirales</taxon>
        <taxon>Lachnospiraceae</taxon>
        <taxon>Fusicatenibacter</taxon>
    </lineage>
</organism>
<comment type="similarity">
    <text evidence="2">Belongs to the diacylglycerol/lipid kinase family.</text>
</comment>
<dbReference type="GO" id="GO:0005886">
    <property type="term" value="C:plasma membrane"/>
    <property type="evidence" value="ECO:0007669"/>
    <property type="project" value="TreeGrafter"/>
</dbReference>
<dbReference type="RefSeq" id="WP_055227725.1">
    <property type="nucleotide sequence ID" value="NZ_CAXSRP010000006.1"/>
</dbReference>
<dbReference type="EC" id="2.7.1.107" evidence="10"/>
<dbReference type="Proteomes" id="UP000095706">
    <property type="component" value="Unassembled WGS sequence"/>
</dbReference>
<dbReference type="GO" id="GO:0004143">
    <property type="term" value="F:ATP-dependent diacylglycerol kinase activity"/>
    <property type="evidence" value="ECO:0007669"/>
    <property type="project" value="UniProtKB-EC"/>
</dbReference>
<dbReference type="SUPFAM" id="SSF111331">
    <property type="entry name" value="NAD kinase/diacylglycerol kinase-like"/>
    <property type="match status" value="1"/>
</dbReference>
<dbReference type="PROSITE" id="PS50146">
    <property type="entry name" value="DAGK"/>
    <property type="match status" value="1"/>
</dbReference>
<dbReference type="InterPro" id="IPR050187">
    <property type="entry name" value="Lipid_Phosphate_FormReg"/>
</dbReference>
<keyword evidence="4" id="KW-0479">Metal-binding</keyword>
<keyword evidence="8" id="KW-1208">Phospholipid metabolism</keyword>
<reference evidence="10 11" key="1">
    <citation type="submission" date="2015-09" db="EMBL/GenBank/DDBJ databases">
        <authorList>
            <consortium name="Pathogen Informatics"/>
        </authorList>
    </citation>
    <scope>NUCLEOTIDE SEQUENCE [LARGE SCALE GENOMIC DNA]</scope>
    <source>
        <strain evidence="10 11">2789STDY5608849</strain>
    </source>
</reference>
<keyword evidence="7" id="KW-0594">Phospholipid biosynthesis</keyword>
<dbReference type="Gene3D" id="3.40.50.10330">
    <property type="entry name" value="Probable inorganic polyphosphate/atp-NAD kinase, domain 1"/>
    <property type="match status" value="1"/>
</dbReference>
<keyword evidence="5" id="KW-0460">Magnesium</keyword>
<dbReference type="InterPro" id="IPR001206">
    <property type="entry name" value="Diacylglycerol_kinase_cat_dom"/>
</dbReference>
<dbReference type="PANTHER" id="PTHR12358:SF106">
    <property type="entry name" value="LIPID KINASE YEGS"/>
    <property type="match status" value="1"/>
</dbReference>
<dbReference type="InterPro" id="IPR017438">
    <property type="entry name" value="ATP-NAD_kinase_N"/>
</dbReference>
<dbReference type="EMBL" id="CYYV01000008">
    <property type="protein sequence ID" value="CUO33898.1"/>
    <property type="molecule type" value="Genomic_DNA"/>
</dbReference>
<dbReference type="PANTHER" id="PTHR12358">
    <property type="entry name" value="SPHINGOSINE KINASE"/>
    <property type="match status" value="1"/>
</dbReference>
<proteinExistence type="inferred from homology"/>
<dbReference type="GO" id="GO:0005524">
    <property type="term" value="F:ATP binding"/>
    <property type="evidence" value="ECO:0007669"/>
    <property type="project" value="InterPro"/>
</dbReference>
<dbReference type="GO" id="GO:0046872">
    <property type="term" value="F:metal ion binding"/>
    <property type="evidence" value="ECO:0007669"/>
    <property type="project" value="UniProtKB-KW"/>
</dbReference>
<dbReference type="Gene3D" id="2.60.200.40">
    <property type="match status" value="1"/>
</dbReference>
<feature type="domain" description="DAGKc" evidence="9">
    <location>
        <begin position="2"/>
        <end position="133"/>
    </location>
</feature>
<evidence type="ECO:0000259" key="9">
    <source>
        <dbReference type="PROSITE" id="PS50146"/>
    </source>
</evidence>
<dbReference type="InterPro" id="IPR016064">
    <property type="entry name" value="NAD/diacylglycerol_kinase_sf"/>
</dbReference>
<sequence>MESKKKMLFIFNPFSGKAQIKSKLFEIIDVFVKGGYEVIVHPTQAVGDGFEKTKELAPQVDLVVCSGGDGTLDEVVSGLMEVDQRVPIGYIPAGSTNDFANSLSISKDMVQAAKDIIEGNLYSCDVGAFNNDSFVYIAAFGLFTDVSYETDQHMKNILGHLAYLLEGSKRIWNVPTYWIKVEANGETFEGEYIYGMVTNAKSVGGFKNLPGQDVRLDDGLFEVTLIKRPKNPLELNEIIASLLMQEDHTDLIDSFKTDRIIIESNQEISWTLDGEYGGDHGYVCIEAHKHAMELVLNNK</sequence>
<evidence type="ECO:0000256" key="2">
    <source>
        <dbReference type="ARBA" id="ARBA00005983"/>
    </source>
</evidence>
<evidence type="ECO:0000256" key="5">
    <source>
        <dbReference type="ARBA" id="ARBA00022842"/>
    </source>
</evidence>
<dbReference type="SMART" id="SM00046">
    <property type="entry name" value="DAGKc"/>
    <property type="match status" value="1"/>
</dbReference>
<dbReference type="Pfam" id="PF00781">
    <property type="entry name" value="DAGK_cat"/>
    <property type="match status" value="1"/>
</dbReference>
<evidence type="ECO:0000313" key="11">
    <source>
        <dbReference type="Proteomes" id="UP000095706"/>
    </source>
</evidence>
<keyword evidence="10" id="KW-0418">Kinase</keyword>
<accession>A0A174EAV6</accession>
<name>A0A174EAV6_9FIRM</name>
<evidence type="ECO:0000256" key="3">
    <source>
        <dbReference type="ARBA" id="ARBA00022516"/>
    </source>
</evidence>
<evidence type="ECO:0000256" key="4">
    <source>
        <dbReference type="ARBA" id="ARBA00022723"/>
    </source>
</evidence>
<keyword evidence="6" id="KW-0443">Lipid metabolism</keyword>
<evidence type="ECO:0000256" key="1">
    <source>
        <dbReference type="ARBA" id="ARBA00001946"/>
    </source>
</evidence>
<dbReference type="AlphaFoldDB" id="A0A174EAV6"/>
<evidence type="ECO:0000256" key="7">
    <source>
        <dbReference type="ARBA" id="ARBA00023209"/>
    </source>
</evidence>
<gene>
    <name evidence="10" type="primary">dagK</name>
    <name evidence="10" type="ORF">ERS852406_01742</name>
</gene>
<evidence type="ECO:0000256" key="6">
    <source>
        <dbReference type="ARBA" id="ARBA00023098"/>
    </source>
</evidence>
<evidence type="ECO:0000313" key="10">
    <source>
        <dbReference type="EMBL" id="CUO33898.1"/>
    </source>
</evidence>
<evidence type="ECO:0000256" key="8">
    <source>
        <dbReference type="ARBA" id="ARBA00023264"/>
    </source>
</evidence>
<dbReference type="NCBIfam" id="TIGR00147">
    <property type="entry name" value="YegS/Rv2252/BmrU family lipid kinase"/>
    <property type="match status" value="1"/>
</dbReference>
<comment type="cofactor">
    <cofactor evidence="1">
        <name>Mg(2+)</name>
        <dbReference type="ChEBI" id="CHEBI:18420"/>
    </cofactor>
</comment>